<dbReference type="AlphaFoldDB" id="A0A486XX01"/>
<proteinExistence type="predicted"/>
<dbReference type="EMBL" id="CAAJGR010000029">
    <property type="protein sequence ID" value="VHO06339.1"/>
    <property type="molecule type" value="Genomic_DNA"/>
</dbReference>
<organism evidence="1">
    <name type="scientific">Rheinheimera sp. BAL341</name>
    <dbReference type="NCBI Taxonomy" id="1708203"/>
    <lineage>
        <taxon>Bacteria</taxon>
        <taxon>Pseudomonadati</taxon>
        <taxon>Pseudomonadota</taxon>
        <taxon>Gammaproteobacteria</taxon>
        <taxon>Chromatiales</taxon>
        <taxon>Chromatiaceae</taxon>
        <taxon>Rheinheimera</taxon>
    </lineage>
</organism>
<sequence>MIPAVQKYLKQIEAGNPVNWKKIERALIKIGIPSALLNQAFDVLPYGKDTYQVTVCDDYAFTEIRSLLNKPRNNDRTSASVAGNSHAVSVRGAMLITWAADEESPKVRVFNDAPQTQLPAKPNVLIIENEECFLNKEDTFQFLDTYCGIDCPITDIEFIFGSGNSISNKRILPYLKSAEKIYCLFDVDFGGLRIFTNLLAGGLSADRTHYLIPSDLEYRLQQSKRIATQAELDNLAHVYGVSTKTDRIISAIRYYKTTLEQESYRAEL</sequence>
<gene>
    <name evidence="1" type="ORF">BAL341_3364</name>
</gene>
<protein>
    <recommendedName>
        <fullName evidence="2">Wadjet protein JetD C-terminal domain-containing protein</fullName>
    </recommendedName>
</protein>
<accession>A0A486XX01</accession>
<name>A0A486XX01_9GAMM</name>
<reference evidence="1" key="1">
    <citation type="submission" date="2019-04" db="EMBL/GenBank/DDBJ databases">
        <authorList>
            <person name="Brambilla D."/>
        </authorList>
    </citation>
    <scope>NUCLEOTIDE SEQUENCE</scope>
    <source>
        <strain evidence="1">BAL1</strain>
    </source>
</reference>
<evidence type="ECO:0000313" key="1">
    <source>
        <dbReference type="EMBL" id="VHO06339.1"/>
    </source>
</evidence>
<evidence type="ECO:0008006" key="2">
    <source>
        <dbReference type="Google" id="ProtNLM"/>
    </source>
</evidence>